<dbReference type="OrthoDB" id="9781559at2"/>
<feature type="domain" description="4Fe-4S ferredoxin-type" evidence="5">
    <location>
        <begin position="82"/>
        <end position="111"/>
    </location>
</feature>
<evidence type="ECO:0000256" key="2">
    <source>
        <dbReference type="ARBA" id="ARBA00022723"/>
    </source>
</evidence>
<evidence type="ECO:0000259" key="5">
    <source>
        <dbReference type="PROSITE" id="PS51379"/>
    </source>
</evidence>
<feature type="domain" description="4Fe-4S ferredoxin-type" evidence="5">
    <location>
        <begin position="4"/>
        <end position="34"/>
    </location>
</feature>
<dbReference type="PROSITE" id="PS51379">
    <property type="entry name" value="4FE4S_FER_2"/>
    <property type="match status" value="3"/>
</dbReference>
<keyword evidence="3" id="KW-0408">Iron</keyword>
<sequence length="211" mass="22793">MSRNCLVVDLDKCIGCHACEVACKNENGIALGEYWNRVLQIGPHGTFPDLEQYWLPVQCQQCEDAPCVHVCPTGASYRDADGKVLVDKEKCIGCKYCMMACPYGVRSWNTKEKAVEKCTLCGQLTSAGQEPACVAACCANARFYGDLDDPGSDVSKAVAAADPASVHTLHDAGNKPLTRYILSDKIAAWHDVDAIKPASDAQDAAWFAKEA</sequence>
<dbReference type="Pfam" id="PF12797">
    <property type="entry name" value="Fer4_2"/>
    <property type="match status" value="1"/>
</dbReference>
<dbReference type="PROSITE" id="PS00198">
    <property type="entry name" value="4FE4S_FER_1"/>
    <property type="match status" value="1"/>
</dbReference>
<dbReference type="PANTHER" id="PTHR43177">
    <property type="entry name" value="PROTEIN NRFC"/>
    <property type="match status" value="1"/>
</dbReference>
<comment type="caution">
    <text evidence="6">The sequence shown here is derived from an EMBL/GenBank/DDBJ whole genome shotgun (WGS) entry which is preliminary data.</text>
</comment>
<dbReference type="STRING" id="1034345.GCA_000236865_01367"/>
<dbReference type="PANTHER" id="PTHR43177:SF3">
    <property type="entry name" value="PROTEIN NRFC HOMOLOG"/>
    <property type="match status" value="1"/>
</dbReference>
<dbReference type="CDD" id="cd10551">
    <property type="entry name" value="PsrB"/>
    <property type="match status" value="1"/>
</dbReference>
<dbReference type="EMBL" id="PPTP01000001">
    <property type="protein sequence ID" value="RDB57474.1"/>
    <property type="molecule type" value="Genomic_DNA"/>
</dbReference>
<accession>A0A369LE73</accession>
<keyword evidence="2" id="KW-0479">Metal-binding</keyword>
<dbReference type="RefSeq" id="WP_114619965.1">
    <property type="nucleotide sequence ID" value="NZ_PPTP01000001.1"/>
</dbReference>
<evidence type="ECO:0000256" key="4">
    <source>
        <dbReference type="ARBA" id="ARBA00023014"/>
    </source>
</evidence>
<dbReference type="InterPro" id="IPR017896">
    <property type="entry name" value="4Fe4S_Fe-S-bd"/>
</dbReference>
<proteinExistence type="predicted"/>
<keyword evidence="4" id="KW-0411">Iron-sulfur</keyword>
<evidence type="ECO:0000256" key="1">
    <source>
        <dbReference type="ARBA" id="ARBA00022485"/>
    </source>
</evidence>
<evidence type="ECO:0000313" key="6">
    <source>
        <dbReference type="EMBL" id="RDB57474.1"/>
    </source>
</evidence>
<dbReference type="Gene3D" id="3.30.70.20">
    <property type="match status" value="2"/>
</dbReference>
<dbReference type="Pfam" id="PF13247">
    <property type="entry name" value="Fer4_11"/>
    <property type="match status" value="1"/>
</dbReference>
<dbReference type="SUPFAM" id="SSF54862">
    <property type="entry name" value="4Fe-4S ferredoxins"/>
    <property type="match status" value="1"/>
</dbReference>
<feature type="domain" description="4Fe-4S ferredoxin-type" evidence="5">
    <location>
        <begin position="50"/>
        <end position="81"/>
    </location>
</feature>
<evidence type="ECO:0000313" key="7">
    <source>
        <dbReference type="Proteomes" id="UP000253792"/>
    </source>
</evidence>
<dbReference type="GO" id="GO:0046872">
    <property type="term" value="F:metal ion binding"/>
    <property type="evidence" value="ECO:0007669"/>
    <property type="project" value="UniProtKB-KW"/>
</dbReference>
<protein>
    <submittedName>
        <fullName evidence="6">4Fe-4S ferredoxin</fullName>
    </submittedName>
</protein>
<dbReference type="GO" id="GO:0051539">
    <property type="term" value="F:4 iron, 4 sulfur cluster binding"/>
    <property type="evidence" value="ECO:0007669"/>
    <property type="project" value="UniProtKB-KW"/>
</dbReference>
<keyword evidence="1" id="KW-0004">4Fe-4S</keyword>
<evidence type="ECO:0000256" key="3">
    <source>
        <dbReference type="ARBA" id="ARBA00023004"/>
    </source>
</evidence>
<reference evidence="6 7" key="1">
    <citation type="journal article" date="2018" name="Elife">
        <title>Discovery and characterization of a prevalent human gut bacterial enzyme sufficient for the inactivation of a family of plant toxins.</title>
        <authorList>
            <person name="Koppel N."/>
            <person name="Bisanz J.E."/>
            <person name="Pandelia M.E."/>
            <person name="Turnbaugh P.J."/>
            <person name="Balskus E.P."/>
        </authorList>
    </citation>
    <scope>NUCLEOTIDE SEQUENCE [LARGE SCALE GENOMIC DNA]</scope>
    <source>
        <strain evidence="7">anaerobia AP69FAA</strain>
    </source>
</reference>
<keyword evidence="7" id="KW-1185">Reference proteome</keyword>
<dbReference type="Proteomes" id="UP000253792">
    <property type="component" value="Unassembled WGS sequence"/>
</dbReference>
<dbReference type="AlphaFoldDB" id="A0A369LE73"/>
<organism evidence="6 7">
    <name type="scientific">Senegalimassilia anaerobia</name>
    <dbReference type="NCBI Taxonomy" id="1473216"/>
    <lineage>
        <taxon>Bacteria</taxon>
        <taxon>Bacillati</taxon>
        <taxon>Actinomycetota</taxon>
        <taxon>Coriobacteriia</taxon>
        <taxon>Coriobacteriales</taxon>
        <taxon>Coriobacteriaceae</taxon>
        <taxon>Senegalimassilia</taxon>
    </lineage>
</organism>
<name>A0A369LE73_9ACTN</name>
<dbReference type="InterPro" id="IPR017900">
    <property type="entry name" value="4Fe4S_Fe_S_CS"/>
</dbReference>
<dbReference type="InterPro" id="IPR050954">
    <property type="entry name" value="ET_IronSulfur_Cluster-Binding"/>
</dbReference>
<gene>
    <name evidence="6" type="ORF">C1880_01250</name>
</gene>